<dbReference type="SMART" id="SM01021">
    <property type="entry name" value="Bac_rhodopsin"/>
    <property type="match status" value="1"/>
</dbReference>
<dbReference type="SUPFAM" id="SSF81321">
    <property type="entry name" value="Family A G protein-coupled receptor-like"/>
    <property type="match status" value="1"/>
</dbReference>
<gene>
    <name evidence="7" type="ORF">BDV23DRAFT_51123</name>
</gene>
<dbReference type="Gene3D" id="1.20.1070.10">
    <property type="entry name" value="Rhodopsin 7-helix transmembrane proteins"/>
    <property type="match status" value="1"/>
</dbReference>
<reference evidence="7" key="1">
    <citation type="submission" date="2019-04" db="EMBL/GenBank/DDBJ databases">
        <title>Friends and foes A comparative genomics studyof 23 Aspergillus species from section Flavi.</title>
        <authorList>
            <consortium name="DOE Joint Genome Institute"/>
            <person name="Kjaerbolling I."/>
            <person name="Vesth T."/>
            <person name="Frisvad J.C."/>
            <person name="Nybo J.L."/>
            <person name="Theobald S."/>
            <person name="Kildgaard S."/>
            <person name="Isbrandt T."/>
            <person name="Kuo A."/>
            <person name="Sato A."/>
            <person name="Lyhne E.K."/>
            <person name="Kogle M.E."/>
            <person name="Wiebenga A."/>
            <person name="Kun R.S."/>
            <person name="Lubbers R.J."/>
            <person name="Makela M.R."/>
            <person name="Barry K."/>
            <person name="Chovatia M."/>
            <person name="Clum A."/>
            <person name="Daum C."/>
            <person name="Haridas S."/>
            <person name="He G."/>
            <person name="LaButti K."/>
            <person name="Lipzen A."/>
            <person name="Mondo S."/>
            <person name="Riley R."/>
            <person name="Salamov A."/>
            <person name="Simmons B.A."/>
            <person name="Magnuson J.K."/>
            <person name="Henrissat B."/>
            <person name="Mortensen U.H."/>
            <person name="Larsen T.O."/>
            <person name="Devries R.P."/>
            <person name="Grigoriev I.V."/>
            <person name="Machida M."/>
            <person name="Baker S.E."/>
            <person name="Andersen M.R."/>
        </authorList>
    </citation>
    <scope>NUCLEOTIDE SEQUENCE [LARGE SCALE GENOMIC DNA]</scope>
    <source>
        <strain evidence="7">IBT 14317</strain>
    </source>
</reference>
<organism evidence="7">
    <name type="scientific">Petromyces alliaceus</name>
    <name type="common">Aspergillus alliaceus</name>
    <dbReference type="NCBI Taxonomy" id="209559"/>
    <lineage>
        <taxon>Eukaryota</taxon>
        <taxon>Fungi</taxon>
        <taxon>Dikarya</taxon>
        <taxon>Ascomycota</taxon>
        <taxon>Pezizomycotina</taxon>
        <taxon>Eurotiomycetes</taxon>
        <taxon>Eurotiomycetidae</taxon>
        <taxon>Eurotiales</taxon>
        <taxon>Aspergillaceae</taxon>
        <taxon>Aspergillus</taxon>
        <taxon>Aspergillus subgen. Circumdati</taxon>
    </lineage>
</organism>
<evidence type="ECO:0000256" key="5">
    <source>
        <dbReference type="ARBA" id="ARBA00023136"/>
    </source>
</evidence>
<comment type="subcellular location">
    <subcellularLocation>
        <location evidence="1">Membrane</location>
        <topology evidence="1">Multi-pass membrane protein</topology>
    </subcellularLocation>
</comment>
<keyword evidence="5 6" id="KW-0472">Membrane</keyword>
<feature type="transmembrane region" description="Helical" evidence="6">
    <location>
        <begin position="105"/>
        <end position="123"/>
    </location>
</feature>
<dbReference type="GO" id="GO:0005783">
    <property type="term" value="C:endoplasmic reticulum"/>
    <property type="evidence" value="ECO:0007669"/>
    <property type="project" value="TreeGrafter"/>
</dbReference>
<dbReference type="Proteomes" id="UP000326877">
    <property type="component" value="Unassembled WGS sequence"/>
</dbReference>
<dbReference type="Pfam" id="PF01036">
    <property type="entry name" value="Bac_rhodopsin"/>
    <property type="match status" value="1"/>
</dbReference>
<sequence length="280" mass="30993">MSLFERGSNALNVNPVTGVDGSLSVHGSDWFWAVTAIYVLSFIGLLVLSFAAKESERVFHYLFTFALMVGAITYYAQASDLGWSAVEQVNSLSKGVVRQMFYAKYINWAVSFPSLVLGLGLLSGVSWTTIVCNIALAWYWVISYLIAAYTTSNYKWGFFAFGTFAWLILAMSTLNESRKAAALLDVERDYIILAGWLNILWVLYPVAFGLTDGGNRISVTASGIFFGVLDVLMVPVMSLAVLFFARNWDYRKLDIAFSDSRPSRESEAAMKAPVSVTLDS</sequence>
<feature type="transmembrane region" description="Helical" evidence="6">
    <location>
        <begin position="223"/>
        <end position="245"/>
    </location>
</feature>
<feature type="transmembrane region" description="Helical" evidence="6">
    <location>
        <begin position="156"/>
        <end position="174"/>
    </location>
</feature>
<dbReference type="GO" id="GO:0005886">
    <property type="term" value="C:plasma membrane"/>
    <property type="evidence" value="ECO:0007669"/>
    <property type="project" value="TreeGrafter"/>
</dbReference>
<evidence type="ECO:0000256" key="3">
    <source>
        <dbReference type="ARBA" id="ARBA00022692"/>
    </source>
</evidence>
<comment type="similarity">
    <text evidence="2">Belongs to the archaeal/bacterial/fungal opsin family.</text>
</comment>
<feature type="transmembrane region" description="Helical" evidence="6">
    <location>
        <begin position="58"/>
        <end position="76"/>
    </location>
</feature>
<evidence type="ECO:0000256" key="4">
    <source>
        <dbReference type="ARBA" id="ARBA00022989"/>
    </source>
</evidence>
<proteinExistence type="inferred from homology"/>
<keyword evidence="3 6" id="KW-0812">Transmembrane</keyword>
<dbReference type="PANTHER" id="PTHR28286:SF1">
    <property type="entry name" value="30 KDA HEAT SHOCK PROTEIN-RELATED"/>
    <property type="match status" value="1"/>
</dbReference>
<dbReference type="OrthoDB" id="536545at2759"/>
<evidence type="ECO:0000256" key="1">
    <source>
        <dbReference type="ARBA" id="ARBA00004141"/>
    </source>
</evidence>
<dbReference type="CDD" id="cd15239">
    <property type="entry name" value="7tm_YRO2_fungal-like"/>
    <property type="match status" value="1"/>
</dbReference>
<evidence type="ECO:0008006" key="8">
    <source>
        <dbReference type="Google" id="ProtNLM"/>
    </source>
</evidence>
<feature type="transmembrane region" description="Helical" evidence="6">
    <location>
        <begin position="30"/>
        <end position="51"/>
    </location>
</feature>
<keyword evidence="4 6" id="KW-1133">Transmembrane helix</keyword>
<accession>A0A5N7CH20</accession>
<protein>
    <recommendedName>
        <fullName evidence="8">Heat shock protein 30</fullName>
    </recommendedName>
</protein>
<evidence type="ECO:0000313" key="7">
    <source>
        <dbReference type="EMBL" id="KAE8392803.1"/>
    </source>
</evidence>
<evidence type="ECO:0000256" key="2">
    <source>
        <dbReference type="ARBA" id="ARBA00008130"/>
    </source>
</evidence>
<evidence type="ECO:0000256" key="6">
    <source>
        <dbReference type="SAM" id="Phobius"/>
    </source>
</evidence>
<dbReference type="InterPro" id="IPR043476">
    <property type="entry name" value="Yro2-like_7TM"/>
</dbReference>
<dbReference type="EMBL" id="ML735234">
    <property type="protein sequence ID" value="KAE8392803.1"/>
    <property type="molecule type" value="Genomic_DNA"/>
</dbReference>
<dbReference type="PANTHER" id="PTHR28286">
    <property type="match status" value="1"/>
</dbReference>
<dbReference type="PRINTS" id="PR00251">
    <property type="entry name" value="BACTRLOPSIN"/>
</dbReference>
<dbReference type="InterPro" id="IPR001425">
    <property type="entry name" value="Arc/bac/fun_rhodopsins"/>
</dbReference>
<feature type="transmembrane region" description="Helical" evidence="6">
    <location>
        <begin position="190"/>
        <end position="211"/>
    </location>
</feature>
<dbReference type="AlphaFoldDB" id="A0A5N7CH20"/>
<feature type="transmembrane region" description="Helical" evidence="6">
    <location>
        <begin position="130"/>
        <end position="150"/>
    </location>
</feature>
<name>A0A5N7CH20_PETAA</name>